<dbReference type="PROSITE" id="PS51197">
    <property type="entry name" value="HTH_RRF2_2"/>
    <property type="match status" value="1"/>
</dbReference>
<reference evidence="4" key="3">
    <citation type="journal article" date="2019" name="Int. J. Syst. Evol. Microbiol.">
        <title>The Global Catalogue of Microorganisms (GCM) 10K type strain sequencing project: providing services to taxonomists for standard genome sequencing and annotation.</title>
        <authorList>
            <consortium name="The Broad Institute Genomics Platform"/>
            <consortium name="The Broad Institute Genome Sequencing Center for Infectious Disease"/>
            <person name="Wu L."/>
            <person name="Ma J."/>
        </authorList>
    </citation>
    <scope>NUCLEOTIDE SEQUENCE [LARGE SCALE GENOMIC DNA]</scope>
    <source>
        <strain evidence="4">CGMCC 1.11013</strain>
    </source>
</reference>
<reference evidence="1" key="4">
    <citation type="submission" date="2024-05" db="EMBL/GenBank/DDBJ databases">
        <authorList>
            <person name="Sun Q."/>
            <person name="Zhou Y."/>
        </authorList>
    </citation>
    <scope>NUCLEOTIDE SEQUENCE</scope>
    <source>
        <strain evidence="1">CGMCC 1.11013</strain>
    </source>
</reference>
<dbReference type="STRING" id="1071679.BG57_26925"/>
<evidence type="ECO:0000313" key="1">
    <source>
        <dbReference type="EMBL" id="GGD97849.1"/>
    </source>
</evidence>
<protein>
    <submittedName>
        <fullName evidence="1">Transcriptional regulator</fullName>
    </submittedName>
</protein>
<dbReference type="Proteomes" id="UP000027439">
    <property type="component" value="Unassembled WGS sequence"/>
</dbReference>
<reference evidence="1" key="1">
    <citation type="journal article" date="2014" name="Int. J. Syst. Evol. Microbiol.">
        <title>Complete genome of a new Firmicutes species belonging to the dominant human colonic microbiota ('Ruminococcus bicirculans') reveals two chromosomes and a selective capacity to utilize plant glucans.</title>
        <authorList>
            <consortium name="NISC Comparative Sequencing Program"/>
            <person name="Wegmann U."/>
            <person name="Louis P."/>
            <person name="Goesmann A."/>
            <person name="Henrissat B."/>
            <person name="Duncan S.H."/>
            <person name="Flint H.J."/>
        </authorList>
    </citation>
    <scope>NUCLEOTIDE SEQUENCE</scope>
    <source>
        <strain evidence="1">CGMCC 1.11013</strain>
    </source>
</reference>
<evidence type="ECO:0000313" key="2">
    <source>
        <dbReference type="EMBL" id="KDR26148.1"/>
    </source>
</evidence>
<dbReference type="GO" id="GO:0005829">
    <property type="term" value="C:cytosol"/>
    <property type="evidence" value="ECO:0007669"/>
    <property type="project" value="TreeGrafter"/>
</dbReference>
<dbReference type="InterPro" id="IPR000944">
    <property type="entry name" value="Tscrpt_reg_Rrf2"/>
</dbReference>
<proteinExistence type="predicted"/>
<gene>
    <name evidence="2" type="ORF">BG57_26925</name>
    <name evidence="1" type="ORF">GCM10010985_60700</name>
</gene>
<dbReference type="eggNOG" id="COG1959">
    <property type="taxonomic scope" value="Bacteria"/>
</dbReference>
<sequence>MSQTNVQFSVASHVMAALGAHDGEPVRSSDLAGSVNAEPSFVRRIIAKLARAGLVITTRGKSGACLLAKRPSQISMLDIYRASEAPAAFAIHAYPVTEECDVSRNIKGCMESVLQQAQSGFEKELARQTLEDVVSMIRSNRRLQR</sequence>
<accession>A0A069NCS5</accession>
<evidence type="ECO:0000313" key="4">
    <source>
        <dbReference type="Proteomes" id="UP000597138"/>
    </source>
</evidence>
<reference evidence="2 3" key="2">
    <citation type="submission" date="2014-03" db="EMBL/GenBank/DDBJ databases">
        <title>Draft Genome Sequences of Four Burkholderia Strains.</title>
        <authorList>
            <person name="Liu X.Y."/>
            <person name="Li C.X."/>
            <person name="Xu J.H."/>
        </authorList>
    </citation>
    <scope>NUCLEOTIDE SEQUENCE [LARGE SCALE GENOMIC DNA]</scope>
    <source>
        <strain evidence="2 3">R27</strain>
    </source>
</reference>
<organism evidence="2 3">
    <name type="scientific">Caballeronia grimmiae</name>
    <dbReference type="NCBI Taxonomy" id="1071679"/>
    <lineage>
        <taxon>Bacteria</taxon>
        <taxon>Pseudomonadati</taxon>
        <taxon>Pseudomonadota</taxon>
        <taxon>Betaproteobacteria</taxon>
        <taxon>Burkholderiales</taxon>
        <taxon>Burkholderiaceae</taxon>
        <taxon>Caballeronia</taxon>
    </lineage>
</organism>
<dbReference type="Gene3D" id="1.10.10.10">
    <property type="entry name" value="Winged helix-like DNA-binding domain superfamily/Winged helix DNA-binding domain"/>
    <property type="match status" value="1"/>
</dbReference>
<dbReference type="InterPro" id="IPR036388">
    <property type="entry name" value="WH-like_DNA-bd_sf"/>
</dbReference>
<dbReference type="Proteomes" id="UP000597138">
    <property type="component" value="Unassembled WGS sequence"/>
</dbReference>
<dbReference type="EMBL" id="BMEG01000021">
    <property type="protein sequence ID" value="GGD97849.1"/>
    <property type="molecule type" value="Genomic_DNA"/>
</dbReference>
<name>A0A069NCS5_9BURK</name>
<dbReference type="InterPro" id="IPR036390">
    <property type="entry name" value="WH_DNA-bd_sf"/>
</dbReference>
<dbReference type="EMBL" id="JFHE01000059">
    <property type="protein sequence ID" value="KDR26148.1"/>
    <property type="molecule type" value="Genomic_DNA"/>
</dbReference>
<dbReference type="GO" id="GO:0003700">
    <property type="term" value="F:DNA-binding transcription factor activity"/>
    <property type="evidence" value="ECO:0007669"/>
    <property type="project" value="TreeGrafter"/>
</dbReference>
<dbReference type="PANTHER" id="PTHR33221:SF15">
    <property type="entry name" value="HTH-TYPE TRANSCRIPTIONAL REGULATOR YWGB-RELATED"/>
    <property type="match status" value="1"/>
</dbReference>
<dbReference type="PANTHER" id="PTHR33221">
    <property type="entry name" value="WINGED HELIX-TURN-HELIX TRANSCRIPTIONAL REGULATOR, RRF2 FAMILY"/>
    <property type="match status" value="1"/>
</dbReference>
<dbReference type="AlphaFoldDB" id="A0A069NCS5"/>
<keyword evidence="4" id="KW-1185">Reference proteome</keyword>
<dbReference type="Pfam" id="PF02082">
    <property type="entry name" value="Rrf2"/>
    <property type="match status" value="1"/>
</dbReference>
<evidence type="ECO:0000313" key="3">
    <source>
        <dbReference type="Proteomes" id="UP000027439"/>
    </source>
</evidence>
<dbReference type="SUPFAM" id="SSF46785">
    <property type="entry name" value="Winged helix' DNA-binding domain"/>
    <property type="match status" value="1"/>
</dbReference>
<comment type="caution">
    <text evidence="2">The sequence shown here is derived from an EMBL/GenBank/DDBJ whole genome shotgun (WGS) entry which is preliminary data.</text>
</comment>